<organism evidence="1 2">
    <name type="scientific">Pisolithus tinctorius Marx 270</name>
    <dbReference type="NCBI Taxonomy" id="870435"/>
    <lineage>
        <taxon>Eukaryota</taxon>
        <taxon>Fungi</taxon>
        <taxon>Dikarya</taxon>
        <taxon>Basidiomycota</taxon>
        <taxon>Agaricomycotina</taxon>
        <taxon>Agaricomycetes</taxon>
        <taxon>Agaricomycetidae</taxon>
        <taxon>Boletales</taxon>
        <taxon>Sclerodermatineae</taxon>
        <taxon>Pisolithaceae</taxon>
        <taxon>Pisolithus</taxon>
    </lineage>
</organism>
<evidence type="ECO:0000313" key="1">
    <source>
        <dbReference type="EMBL" id="KIO05433.1"/>
    </source>
</evidence>
<dbReference type="InParanoid" id="A0A0C3J8S5"/>
<reference evidence="2" key="2">
    <citation type="submission" date="2015-01" db="EMBL/GenBank/DDBJ databases">
        <title>Evolutionary Origins and Diversification of the Mycorrhizal Mutualists.</title>
        <authorList>
            <consortium name="DOE Joint Genome Institute"/>
            <consortium name="Mycorrhizal Genomics Consortium"/>
            <person name="Kohler A."/>
            <person name="Kuo A."/>
            <person name="Nagy L.G."/>
            <person name="Floudas D."/>
            <person name="Copeland A."/>
            <person name="Barry K.W."/>
            <person name="Cichocki N."/>
            <person name="Veneault-Fourrey C."/>
            <person name="LaButti K."/>
            <person name="Lindquist E.A."/>
            <person name="Lipzen A."/>
            <person name="Lundell T."/>
            <person name="Morin E."/>
            <person name="Murat C."/>
            <person name="Riley R."/>
            <person name="Ohm R."/>
            <person name="Sun H."/>
            <person name="Tunlid A."/>
            <person name="Henrissat B."/>
            <person name="Grigoriev I.V."/>
            <person name="Hibbett D.S."/>
            <person name="Martin F."/>
        </authorList>
    </citation>
    <scope>NUCLEOTIDE SEQUENCE [LARGE SCALE GENOMIC DNA]</scope>
    <source>
        <strain evidence="2">Marx 270</strain>
    </source>
</reference>
<accession>A0A0C3J8S5</accession>
<dbReference type="EMBL" id="KN831967">
    <property type="protein sequence ID" value="KIO05433.1"/>
    <property type="molecule type" value="Genomic_DNA"/>
</dbReference>
<gene>
    <name evidence="1" type="ORF">M404DRAFT_25558</name>
</gene>
<dbReference type="Gene3D" id="3.40.50.720">
    <property type="entry name" value="NAD(P)-binding Rossmann-like Domain"/>
    <property type="match status" value="1"/>
</dbReference>
<name>A0A0C3J8S5_PISTI</name>
<dbReference type="STRING" id="870435.A0A0C3J8S5"/>
<reference evidence="1 2" key="1">
    <citation type="submission" date="2014-04" db="EMBL/GenBank/DDBJ databases">
        <authorList>
            <consortium name="DOE Joint Genome Institute"/>
            <person name="Kuo A."/>
            <person name="Kohler A."/>
            <person name="Costa M.D."/>
            <person name="Nagy L.G."/>
            <person name="Floudas D."/>
            <person name="Copeland A."/>
            <person name="Barry K.W."/>
            <person name="Cichocki N."/>
            <person name="Veneault-Fourrey C."/>
            <person name="LaButti K."/>
            <person name="Lindquist E.A."/>
            <person name="Lipzen A."/>
            <person name="Lundell T."/>
            <person name="Morin E."/>
            <person name="Murat C."/>
            <person name="Sun H."/>
            <person name="Tunlid A."/>
            <person name="Henrissat B."/>
            <person name="Grigoriev I.V."/>
            <person name="Hibbett D.S."/>
            <person name="Martin F."/>
            <person name="Nordberg H.P."/>
            <person name="Cantor M.N."/>
            <person name="Hua S.X."/>
        </authorList>
    </citation>
    <scope>NUCLEOTIDE SEQUENCE [LARGE SCALE GENOMIC DNA]</scope>
    <source>
        <strain evidence="1 2">Marx 270</strain>
    </source>
</reference>
<sequence length="194" mass="20970">MSFTIRHKPYKYVISARQEMVDGDHASYVSSDASWILISGRVLLRQSNKPPNLKLVPASISPSAVISLWIIADMDGAGNSSVANDLVLCCGGEGALEHVCGDLAEAIKANALGGDADGVRRKYINSIIRIPDLLSYEEASTLPCATLTAYDAFIAAAPESMKRGDYVLALQNRRCVDIRPFKILAVNTLMTLLE</sequence>
<dbReference type="OrthoDB" id="9930022at2759"/>
<dbReference type="Gene3D" id="3.90.180.10">
    <property type="entry name" value="Medium-chain alcohol dehydrogenases, catalytic domain"/>
    <property type="match status" value="1"/>
</dbReference>
<dbReference type="Proteomes" id="UP000054217">
    <property type="component" value="Unassembled WGS sequence"/>
</dbReference>
<evidence type="ECO:0000313" key="2">
    <source>
        <dbReference type="Proteomes" id="UP000054217"/>
    </source>
</evidence>
<dbReference type="HOGENOM" id="CLU_1402956_0_0_1"/>
<protein>
    <submittedName>
        <fullName evidence="1">Uncharacterized protein</fullName>
    </submittedName>
</protein>
<proteinExistence type="predicted"/>
<keyword evidence="2" id="KW-1185">Reference proteome</keyword>
<dbReference type="AlphaFoldDB" id="A0A0C3J8S5"/>